<protein>
    <submittedName>
        <fullName evidence="4">Uncharacterized protein</fullName>
    </submittedName>
</protein>
<sequence length="560" mass="58926">MNNVSSSRFDDTGNRQVTSARWQAERLNPPNRLWGSNGVAFGPDGRLYVAQFLAGQISAVDPATGDVDVIVPMDSPVQSPDDLAFGADGSMYIADLVPGRVWRRSPRGEYTLVSDDVTNPNGITCVGDRLFVNEMKPDGRLMELFPDGRDPVVLTEGLALGNAMQLGPDGHLYYPHMMSGPNPLLNGQVWRIPPDGGAPEVVADDVHQPVAVRFDQGGVLHVLSRGPEGIVTRIDLHGSGSRALVTSGVVGLDNAAFDAENRMFVSSYASGGVTEMQPDGRTRELVPRGFDGPYGVTIDLGGTVYAADHYRVASPALSHEGEPHRTGSAGGEPGGVTTEALLHFSHGITTDGELLHLTSQFGQVQTYDPAQKTTRTRATGLNRPLGITVGPDGSLVVAETGAGRVVAVDASDAVTVLAEGFEQPVDVAFDAEGRCYVSDERRGAVLRIEEDGKPTVVAEGLGAPQGLVVLGDELFTVETGQRRLRAISLTTGESRIDAEELPVGPPPGVVPRAEPALFAGGMPGLARRFAGLAVAPDGTLLLSADGEGTVLRLTSPEGPR</sequence>
<proteinExistence type="predicted"/>
<dbReference type="SUPFAM" id="SSF63829">
    <property type="entry name" value="Calcium-dependent phosphotriesterase"/>
    <property type="match status" value="2"/>
</dbReference>
<feature type="region of interest" description="Disordered" evidence="3">
    <location>
        <begin position="1"/>
        <end position="21"/>
    </location>
</feature>
<keyword evidence="5" id="KW-1185">Reference proteome</keyword>
<dbReference type="PANTHER" id="PTHR40274:SF4">
    <property type="entry name" value="BLL1406 PROTEIN"/>
    <property type="match status" value="1"/>
</dbReference>
<evidence type="ECO:0000256" key="3">
    <source>
        <dbReference type="SAM" id="MobiDB-lite"/>
    </source>
</evidence>
<dbReference type="InterPro" id="IPR001258">
    <property type="entry name" value="NHL_repeat"/>
</dbReference>
<evidence type="ECO:0000256" key="2">
    <source>
        <dbReference type="PROSITE-ProRule" id="PRU00504"/>
    </source>
</evidence>
<comment type="caution">
    <text evidence="4">The sequence shown here is derived from an EMBL/GenBank/DDBJ whole genome shotgun (WGS) entry which is preliminary data.</text>
</comment>
<dbReference type="AlphaFoldDB" id="A0A917VK42"/>
<dbReference type="EMBL" id="BMPQ01000017">
    <property type="protein sequence ID" value="GGK89671.1"/>
    <property type="molecule type" value="Genomic_DNA"/>
</dbReference>
<gene>
    <name evidence="4" type="ORF">GCM10010094_58360</name>
</gene>
<keyword evidence="1" id="KW-0677">Repeat</keyword>
<dbReference type="InterPro" id="IPR011042">
    <property type="entry name" value="6-blade_b-propeller_TolB-like"/>
</dbReference>
<evidence type="ECO:0000313" key="4">
    <source>
        <dbReference type="EMBL" id="GGK89671.1"/>
    </source>
</evidence>
<reference evidence="4" key="1">
    <citation type="journal article" date="2014" name="Int. J. Syst. Evol. Microbiol.">
        <title>Complete genome sequence of Corynebacterium casei LMG S-19264T (=DSM 44701T), isolated from a smear-ripened cheese.</title>
        <authorList>
            <consortium name="US DOE Joint Genome Institute (JGI-PGF)"/>
            <person name="Walter F."/>
            <person name="Albersmeier A."/>
            <person name="Kalinowski J."/>
            <person name="Ruckert C."/>
        </authorList>
    </citation>
    <scope>NUCLEOTIDE SEQUENCE</scope>
    <source>
        <strain evidence="4">JCM 3035</strain>
    </source>
</reference>
<dbReference type="InterPro" id="IPR051344">
    <property type="entry name" value="Vgb"/>
</dbReference>
<dbReference type="RefSeq" id="WP_189324799.1">
    <property type="nucleotide sequence ID" value="NZ_BMPQ01000017.1"/>
</dbReference>
<name>A0A917VK42_9ACTN</name>
<dbReference type="Proteomes" id="UP000637788">
    <property type="component" value="Unassembled WGS sequence"/>
</dbReference>
<organism evidence="4 5">
    <name type="scientific">Streptomyces flaveus</name>
    <dbReference type="NCBI Taxonomy" id="66370"/>
    <lineage>
        <taxon>Bacteria</taxon>
        <taxon>Bacillati</taxon>
        <taxon>Actinomycetota</taxon>
        <taxon>Actinomycetes</taxon>
        <taxon>Kitasatosporales</taxon>
        <taxon>Streptomycetaceae</taxon>
        <taxon>Streptomyces</taxon>
        <taxon>Streptomyces aurantiacus group</taxon>
    </lineage>
</organism>
<dbReference type="SUPFAM" id="SSF101898">
    <property type="entry name" value="NHL repeat"/>
    <property type="match status" value="1"/>
</dbReference>
<evidence type="ECO:0000313" key="5">
    <source>
        <dbReference type="Proteomes" id="UP000637788"/>
    </source>
</evidence>
<dbReference type="PROSITE" id="PS51125">
    <property type="entry name" value="NHL"/>
    <property type="match status" value="1"/>
</dbReference>
<feature type="repeat" description="NHL" evidence="2">
    <location>
        <begin position="370"/>
        <end position="411"/>
    </location>
</feature>
<reference evidence="4" key="2">
    <citation type="submission" date="2020-09" db="EMBL/GenBank/DDBJ databases">
        <authorList>
            <person name="Sun Q."/>
            <person name="Ohkuma M."/>
        </authorList>
    </citation>
    <scope>NUCLEOTIDE SEQUENCE</scope>
    <source>
        <strain evidence="4">JCM 3035</strain>
    </source>
</reference>
<evidence type="ECO:0000256" key="1">
    <source>
        <dbReference type="ARBA" id="ARBA00022737"/>
    </source>
</evidence>
<dbReference type="PANTHER" id="PTHR40274">
    <property type="entry name" value="VIRGINIAMYCIN B LYASE"/>
    <property type="match status" value="1"/>
</dbReference>
<dbReference type="Gene3D" id="2.120.10.30">
    <property type="entry name" value="TolB, C-terminal domain"/>
    <property type="match status" value="3"/>
</dbReference>
<accession>A0A917VK42</accession>